<dbReference type="Pfam" id="PF00664">
    <property type="entry name" value="ABC_membrane"/>
    <property type="match status" value="1"/>
</dbReference>
<feature type="transmembrane region" description="Helical" evidence="8">
    <location>
        <begin position="21"/>
        <end position="42"/>
    </location>
</feature>
<keyword evidence="12" id="KW-1185">Reference proteome</keyword>
<feature type="transmembrane region" description="Helical" evidence="8">
    <location>
        <begin position="135"/>
        <end position="157"/>
    </location>
</feature>
<evidence type="ECO:0000256" key="7">
    <source>
        <dbReference type="ARBA" id="ARBA00023136"/>
    </source>
</evidence>
<dbReference type="Gene3D" id="3.40.50.300">
    <property type="entry name" value="P-loop containing nucleotide triphosphate hydrolases"/>
    <property type="match status" value="1"/>
</dbReference>
<keyword evidence="5 11" id="KW-0067">ATP-binding</keyword>
<dbReference type="InterPro" id="IPR039421">
    <property type="entry name" value="Type_1_exporter"/>
</dbReference>
<dbReference type="GO" id="GO:0016887">
    <property type="term" value="F:ATP hydrolysis activity"/>
    <property type="evidence" value="ECO:0007669"/>
    <property type="project" value="InterPro"/>
</dbReference>
<name>A0A6G8IH18_9BURK</name>
<comment type="subcellular location">
    <subcellularLocation>
        <location evidence="1">Cell membrane</location>
        <topology evidence="1">Multi-pass membrane protein</topology>
    </subcellularLocation>
</comment>
<dbReference type="InterPro" id="IPR003593">
    <property type="entry name" value="AAA+_ATPase"/>
</dbReference>
<dbReference type="InterPro" id="IPR011527">
    <property type="entry name" value="ABC1_TM_dom"/>
</dbReference>
<keyword evidence="3 8" id="KW-0812">Transmembrane</keyword>
<feature type="transmembrane region" description="Helical" evidence="8">
    <location>
        <begin position="163"/>
        <end position="182"/>
    </location>
</feature>
<dbReference type="KEGG" id="hcz:G9Q37_10240"/>
<dbReference type="SUPFAM" id="SSF52540">
    <property type="entry name" value="P-loop containing nucleoside triphosphate hydrolases"/>
    <property type="match status" value="1"/>
</dbReference>
<dbReference type="PROSITE" id="PS50893">
    <property type="entry name" value="ABC_TRANSPORTER_2"/>
    <property type="match status" value="1"/>
</dbReference>
<protein>
    <submittedName>
        <fullName evidence="11">ATP-binding cassette domain-containing protein</fullName>
    </submittedName>
</protein>
<evidence type="ECO:0000256" key="1">
    <source>
        <dbReference type="ARBA" id="ARBA00004651"/>
    </source>
</evidence>
<accession>A0A6G8IH18</accession>
<evidence type="ECO:0000259" key="9">
    <source>
        <dbReference type="PROSITE" id="PS50893"/>
    </source>
</evidence>
<keyword evidence="6 8" id="KW-1133">Transmembrane helix</keyword>
<proteinExistence type="predicted"/>
<evidence type="ECO:0000256" key="4">
    <source>
        <dbReference type="ARBA" id="ARBA00022741"/>
    </source>
</evidence>
<dbReference type="SMART" id="SM00382">
    <property type="entry name" value="AAA"/>
    <property type="match status" value="1"/>
</dbReference>
<feature type="domain" description="ABC transmembrane type-1" evidence="10">
    <location>
        <begin position="28"/>
        <end position="305"/>
    </location>
</feature>
<evidence type="ECO:0000259" key="10">
    <source>
        <dbReference type="PROSITE" id="PS50929"/>
    </source>
</evidence>
<dbReference type="EMBL" id="CP049989">
    <property type="protein sequence ID" value="QIM52497.1"/>
    <property type="molecule type" value="Genomic_DNA"/>
</dbReference>
<dbReference type="RefSeq" id="WP_166227099.1">
    <property type="nucleotide sequence ID" value="NZ_CP049989.1"/>
</dbReference>
<feature type="domain" description="ABC transporter" evidence="9">
    <location>
        <begin position="343"/>
        <end position="568"/>
    </location>
</feature>
<dbReference type="GO" id="GO:0005886">
    <property type="term" value="C:plasma membrane"/>
    <property type="evidence" value="ECO:0007669"/>
    <property type="project" value="UniProtKB-SubCell"/>
</dbReference>
<dbReference type="InterPro" id="IPR027417">
    <property type="entry name" value="P-loop_NTPase"/>
</dbReference>
<dbReference type="Pfam" id="PF00005">
    <property type="entry name" value="ABC_tran"/>
    <property type="match status" value="1"/>
</dbReference>
<dbReference type="PANTHER" id="PTHR24221">
    <property type="entry name" value="ATP-BINDING CASSETTE SUB-FAMILY B"/>
    <property type="match status" value="1"/>
</dbReference>
<evidence type="ECO:0000313" key="11">
    <source>
        <dbReference type="EMBL" id="QIM52497.1"/>
    </source>
</evidence>
<dbReference type="GO" id="GO:0005524">
    <property type="term" value="F:ATP binding"/>
    <property type="evidence" value="ECO:0007669"/>
    <property type="project" value="UniProtKB-KW"/>
</dbReference>
<evidence type="ECO:0000256" key="5">
    <source>
        <dbReference type="ARBA" id="ARBA00022840"/>
    </source>
</evidence>
<evidence type="ECO:0000256" key="8">
    <source>
        <dbReference type="SAM" id="Phobius"/>
    </source>
</evidence>
<dbReference type="PANTHER" id="PTHR24221:SF606">
    <property type="entry name" value="COLICIN V SECRETION-PROCESSING ATP-BINDING PROTEIN"/>
    <property type="match status" value="1"/>
</dbReference>
<dbReference type="Gene3D" id="1.20.1560.10">
    <property type="entry name" value="ABC transporter type 1, transmembrane domain"/>
    <property type="match status" value="1"/>
</dbReference>
<evidence type="ECO:0000256" key="2">
    <source>
        <dbReference type="ARBA" id="ARBA00022475"/>
    </source>
</evidence>
<evidence type="ECO:0000256" key="6">
    <source>
        <dbReference type="ARBA" id="ARBA00022989"/>
    </source>
</evidence>
<dbReference type="InterPro" id="IPR036640">
    <property type="entry name" value="ABC1_TM_sf"/>
</dbReference>
<dbReference type="Proteomes" id="UP000503162">
    <property type="component" value="Chromosome"/>
</dbReference>
<sequence length="568" mass="61902">MMVLRESLGGVRQLLEPLAMYRRAIVSIFSAALLVQVLALVSPLLSQMIVDHAAGLAMHGDAFYIVFGYGLVLMTAAIAECIRSLWVNAVLARLEADAHPQAYSVVFGSFSRDALQLNTSEVISRFQSLRTAHQGVGNILVEGVVDSLYVVTILAALVVYDSLIASAAALAVTIYFAARLLVGRRLTKVTREIAQADASQVAYLKDEVDAHQSVRFFDAHSGRRADWNALVTGRLRKEAERARTTALLRCIQQFSIGAISVITIAVGAHRVGIGELPLGAMFALIGLTYAMFTRMTVLTERLSSLDVLNVHWRRFRELAHRPSQPRRALVRLCDPDAGWQPGLHIHDLRVAFAGRTVLDLKPVVFPRGKLTVIVGRSGEGKTTLVRAITGLVPCESLEMSCVAQPADTDTGLESVWNERQWSRHCAACFQGDALFDGVPIAQNIACYDPALDMERVERAARLACIEADIVRLLGGYHAPTAVQKLSEGQAQRLLVARALYRAPLVLLLDEATSALDEHTEGAIIENVKGLGVTVIAVAHRPQWIRAADAVLRLSNGSLRFVSPKEDTA</sequence>
<dbReference type="PROSITE" id="PS50929">
    <property type="entry name" value="ABC_TM1F"/>
    <property type="match status" value="1"/>
</dbReference>
<keyword evidence="2" id="KW-1003">Cell membrane</keyword>
<dbReference type="GO" id="GO:0034040">
    <property type="term" value="F:ATPase-coupled lipid transmembrane transporter activity"/>
    <property type="evidence" value="ECO:0007669"/>
    <property type="project" value="TreeGrafter"/>
</dbReference>
<feature type="transmembrane region" description="Helical" evidence="8">
    <location>
        <begin position="246"/>
        <end position="266"/>
    </location>
</feature>
<keyword evidence="7 8" id="KW-0472">Membrane</keyword>
<dbReference type="SUPFAM" id="SSF90123">
    <property type="entry name" value="ABC transporter transmembrane region"/>
    <property type="match status" value="1"/>
</dbReference>
<evidence type="ECO:0000313" key="12">
    <source>
        <dbReference type="Proteomes" id="UP000503162"/>
    </source>
</evidence>
<feature type="transmembrane region" description="Helical" evidence="8">
    <location>
        <begin position="272"/>
        <end position="292"/>
    </location>
</feature>
<dbReference type="AlphaFoldDB" id="A0A6G8IH18"/>
<keyword evidence="4" id="KW-0547">Nucleotide-binding</keyword>
<reference evidence="11 12" key="1">
    <citation type="submission" date="2020-03" db="EMBL/GenBank/DDBJ databases">
        <title>Hydrogenophaga sp. nov. isolated from cyanobacterial mat.</title>
        <authorList>
            <person name="Thorat V."/>
            <person name="Kirdat K."/>
            <person name="Tiwarekar B."/>
            <person name="Costa E.D."/>
            <person name="Yadav A."/>
        </authorList>
    </citation>
    <scope>NUCLEOTIDE SEQUENCE [LARGE SCALE GENOMIC DNA]</scope>
    <source>
        <strain evidence="11 12">BA0156</strain>
    </source>
</reference>
<gene>
    <name evidence="11" type="ORF">G9Q37_10240</name>
</gene>
<organism evidence="11 12">
    <name type="scientific">Hydrogenophaga crocea</name>
    <dbReference type="NCBI Taxonomy" id="2716225"/>
    <lineage>
        <taxon>Bacteria</taxon>
        <taxon>Pseudomonadati</taxon>
        <taxon>Pseudomonadota</taxon>
        <taxon>Betaproteobacteria</taxon>
        <taxon>Burkholderiales</taxon>
        <taxon>Comamonadaceae</taxon>
        <taxon>Hydrogenophaga</taxon>
    </lineage>
</organism>
<evidence type="ECO:0000256" key="3">
    <source>
        <dbReference type="ARBA" id="ARBA00022692"/>
    </source>
</evidence>
<dbReference type="GO" id="GO:0140359">
    <property type="term" value="F:ABC-type transporter activity"/>
    <property type="evidence" value="ECO:0007669"/>
    <property type="project" value="InterPro"/>
</dbReference>
<feature type="transmembrane region" description="Helical" evidence="8">
    <location>
        <begin position="62"/>
        <end position="82"/>
    </location>
</feature>
<dbReference type="InterPro" id="IPR003439">
    <property type="entry name" value="ABC_transporter-like_ATP-bd"/>
</dbReference>